<reference evidence="1" key="1">
    <citation type="submission" date="2023-03" db="EMBL/GenBank/DDBJ databases">
        <title>Massive genome expansion in bonnet fungi (Mycena s.s.) driven by repeated elements and novel gene families across ecological guilds.</title>
        <authorList>
            <consortium name="Lawrence Berkeley National Laboratory"/>
            <person name="Harder C.B."/>
            <person name="Miyauchi S."/>
            <person name="Viragh M."/>
            <person name="Kuo A."/>
            <person name="Thoen E."/>
            <person name="Andreopoulos B."/>
            <person name="Lu D."/>
            <person name="Skrede I."/>
            <person name="Drula E."/>
            <person name="Henrissat B."/>
            <person name="Morin E."/>
            <person name="Kohler A."/>
            <person name="Barry K."/>
            <person name="LaButti K."/>
            <person name="Morin E."/>
            <person name="Salamov A."/>
            <person name="Lipzen A."/>
            <person name="Mereny Z."/>
            <person name="Hegedus B."/>
            <person name="Baldrian P."/>
            <person name="Stursova M."/>
            <person name="Weitz H."/>
            <person name="Taylor A."/>
            <person name="Grigoriev I.V."/>
            <person name="Nagy L.G."/>
            <person name="Martin F."/>
            <person name="Kauserud H."/>
        </authorList>
    </citation>
    <scope>NUCLEOTIDE SEQUENCE</scope>
    <source>
        <strain evidence="1">9144</strain>
    </source>
</reference>
<accession>A0AAD6VSF0</accession>
<dbReference type="AlphaFoldDB" id="A0AAD6VSF0"/>
<sequence length="260" mass="28764">MCPLELDIQFIKGKIQVLLLRHAGSCSCGCCGSVAAVAAMSRLLRQVCGTRHCQVCGTPPRQKLIRGKKFSTELNRANETSPRKGHRPYKVQGGMHPFCFHIKYRLLKEKTGEMDKCRFAAVQVLPIKLGPEPMLEGREAHGTEWTSAASPSGCAMCSQFNTKFLRNMQFFPMNLGPEPMLEGREAQGEAEWTNAASPQWLCYVLSVQHGISREHGCSFPPMKLGPEPMLEGREAQGEVCTWGGTRNIVGTNLWEGPLAM</sequence>
<evidence type="ECO:0000313" key="1">
    <source>
        <dbReference type="EMBL" id="KAJ7214995.1"/>
    </source>
</evidence>
<dbReference type="Proteomes" id="UP001219525">
    <property type="component" value="Unassembled WGS sequence"/>
</dbReference>
<protein>
    <submittedName>
        <fullName evidence="1">Uncharacterized protein</fullName>
    </submittedName>
</protein>
<name>A0AAD6VSF0_9AGAR</name>
<organism evidence="1 2">
    <name type="scientific">Mycena pura</name>
    <dbReference type="NCBI Taxonomy" id="153505"/>
    <lineage>
        <taxon>Eukaryota</taxon>
        <taxon>Fungi</taxon>
        <taxon>Dikarya</taxon>
        <taxon>Basidiomycota</taxon>
        <taxon>Agaricomycotina</taxon>
        <taxon>Agaricomycetes</taxon>
        <taxon>Agaricomycetidae</taxon>
        <taxon>Agaricales</taxon>
        <taxon>Marasmiineae</taxon>
        <taxon>Mycenaceae</taxon>
        <taxon>Mycena</taxon>
    </lineage>
</organism>
<keyword evidence="2" id="KW-1185">Reference proteome</keyword>
<proteinExistence type="predicted"/>
<evidence type="ECO:0000313" key="2">
    <source>
        <dbReference type="Proteomes" id="UP001219525"/>
    </source>
</evidence>
<gene>
    <name evidence="1" type="ORF">GGX14DRAFT_392261</name>
</gene>
<comment type="caution">
    <text evidence="1">The sequence shown here is derived from an EMBL/GenBank/DDBJ whole genome shotgun (WGS) entry which is preliminary data.</text>
</comment>
<dbReference type="EMBL" id="JARJCW010000018">
    <property type="protein sequence ID" value="KAJ7214995.1"/>
    <property type="molecule type" value="Genomic_DNA"/>
</dbReference>